<feature type="transmembrane region" description="Helical" evidence="5">
    <location>
        <begin position="191"/>
        <end position="211"/>
    </location>
</feature>
<feature type="transmembrane region" description="Helical" evidence="5">
    <location>
        <begin position="61"/>
        <end position="80"/>
    </location>
</feature>
<evidence type="ECO:0000256" key="3">
    <source>
        <dbReference type="ARBA" id="ARBA00022989"/>
    </source>
</evidence>
<feature type="transmembrane region" description="Helical" evidence="5">
    <location>
        <begin position="155"/>
        <end position="179"/>
    </location>
</feature>
<evidence type="ECO:0000256" key="5">
    <source>
        <dbReference type="SAM" id="Phobius"/>
    </source>
</evidence>
<organism evidence="6 7">
    <name type="scientific">Leptospira vanthielii</name>
    <dbReference type="NCBI Taxonomy" id="293085"/>
    <lineage>
        <taxon>Bacteria</taxon>
        <taxon>Pseudomonadati</taxon>
        <taxon>Spirochaetota</taxon>
        <taxon>Spirochaetia</taxon>
        <taxon>Leptospirales</taxon>
        <taxon>Leptospiraceae</taxon>
        <taxon>Leptospira</taxon>
    </lineage>
</organism>
<evidence type="ECO:0000256" key="2">
    <source>
        <dbReference type="ARBA" id="ARBA00022692"/>
    </source>
</evidence>
<feature type="transmembrane region" description="Helical" evidence="5">
    <location>
        <begin position="268"/>
        <end position="289"/>
    </location>
</feature>
<keyword evidence="7" id="KW-1185">Reference proteome</keyword>
<dbReference type="PANTHER" id="PTHR43427">
    <property type="entry name" value="CHLORIDE CHANNEL PROTEIN CLC-E"/>
    <property type="match status" value="1"/>
</dbReference>
<feature type="transmembrane region" description="Helical" evidence="5">
    <location>
        <begin position="27"/>
        <end position="49"/>
    </location>
</feature>
<dbReference type="InterPro" id="IPR050368">
    <property type="entry name" value="ClC-type_chloride_channel"/>
</dbReference>
<dbReference type="PANTHER" id="PTHR43427:SF12">
    <property type="entry name" value="CHLORIDE TRANSPORTER"/>
    <property type="match status" value="1"/>
</dbReference>
<feature type="transmembrane region" description="Helical" evidence="5">
    <location>
        <begin position="301"/>
        <end position="321"/>
    </location>
</feature>
<dbReference type="InterPro" id="IPR001807">
    <property type="entry name" value="ClC"/>
</dbReference>
<feature type="transmembrane region" description="Helical" evidence="5">
    <location>
        <begin position="351"/>
        <end position="373"/>
    </location>
</feature>
<dbReference type="Proteomes" id="UP000298112">
    <property type="component" value="Unassembled WGS sequence"/>
</dbReference>
<dbReference type="Gene3D" id="1.10.3080.10">
    <property type="entry name" value="Clc chloride channel"/>
    <property type="match status" value="1"/>
</dbReference>
<dbReference type="InterPro" id="IPR014743">
    <property type="entry name" value="Cl-channel_core"/>
</dbReference>
<sequence length="430" mass="47595">MTLEIPPNEEISSNSFGIFHLRFVWKWFVIITFIALFVGSASALFLVALEKVTEIRESKQWFVYFLPLAGFGIGWFYFHYGKNVHKGNNLLLEEIHSPTSIIPIRMAPFVFFGTLFTHLFGGSAGREGTAIQMGGSISHQLVRLLPLSYKEQQTLILLGMSAGFASVFGTPFAAAIFSIEVIRIGTYRWKLFFPTLVTAYLSHLVCLFWGASHSHYPKIPLDVTGVTIVCLVIIGILSGWVAKLFSWFVHKLSEWFSLWIEYPPLRPLFGGIILVILFSIGLSPTYFGLGLPTIQAAFVGSLPWETFLFKLLLTAITIGSGFKGGEVTPLFFIGASLGNIFGFFDPVHLTLFVGIGFISVFAGASNTPLASAIMGMELFGWESGILFFFVSLIAYICSGHSSIYPSQRIGRAKMFSPSSHVGKKISELKK</sequence>
<comment type="subcellular location">
    <subcellularLocation>
        <location evidence="1">Membrane</location>
        <topology evidence="1">Multi-pass membrane protein</topology>
    </subcellularLocation>
</comment>
<feature type="transmembrane region" description="Helical" evidence="5">
    <location>
        <begin position="100"/>
        <end position="120"/>
    </location>
</feature>
<feature type="transmembrane region" description="Helical" evidence="5">
    <location>
        <begin position="385"/>
        <end position="404"/>
    </location>
</feature>
<feature type="transmembrane region" description="Helical" evidence="5">
    <location>
        <begin position="327"/>
        <end position="344"/>
    </location>
</feature>
<dbReference type="RefSeq" id="WP_083901969.1">
    <property type="nucleotide sequence ID" value="NZ_RQHF01000007.1"/>
</dbReference>
<evidence type="ECO:0000313" key="7">
    <source>
        <dbReference type="Proteomes" id="UP000298112"/>
    </source>
</evidence>
<evidence type="ECO:0000256" key="4">
    <source>
        <dbReference type="ARBA" id="ARBA00023136"/>
    </source>
</evidence>
<keyword evidence="2 5" id="KW-0812">Transmembrane</keyword>
<accession>A0ABY2NUM2</accession>
<dbReference type="EMBL" id="RQHF01000007">
    <property type="protein sequence ID" value="TGM61421.1"/>
    <property type="molecule type" value="Genomic_DNA"/>
</dbReference>
<comment type="caution">
    <text evidence="6">The sequence shown here is derived from an EMBL/GenBank/DDBJ whole genome shotgun (WGS) entry which is preliminary data.</text>
</comment>
<evidence type="ECO:0000256" key="1">
    <source>
        <dbReference type="ARBA" id="ARBA00004141"/>
    </source>
</evidence>
<evidence type="ECO:0000313" key="6">
    <source>
        <dbReference type="EMBL" id="TGM61421.1"/>
    </source>
</evidence>
<keyword evidence="4 5" id="KW-0472">Membrane</keyword>
<protein>
    <submittedName>
        <fullName evidence="6">Chloride channel protein</fullName>
    </submittedName>
</protein>
<keyword evidence="3 5" id="KW-1133">Transmembrane helix</keyword>
<name>A0ABY2NUM2_9LEPT</name>
<dbReference type="Pfam" id="PF00654">
    <property type="entry name" value="Voltage_CLC"/>
    <property type="match status" value="1"/>
</dbReference>
<gene>
    <name evidence="6" type="ORF">EHQ95_01260</name>
</gene>
<proteinExistence type="predicted"/>
<reference evidence="7" key="1">
    <citation type="journal article" date="2019" name="PLoS Negl. Trop. Dis.">
        <title>Revisiting the worldwide diversity of Leptospira species in the environment.</title>
        <authorList>
            <person name="Vincent A.T."/>
            <person name="Schiettekatte O."/>
            <person name="Bourhy P."/>
            <person name="Veyrier F.J."/>
            <person name="Picardeau M."/>
        </authorList>
    </citation>
    <scope>NUCLEOTIDE SEQUENCE [LARGE SCALE GENOMIC DNA]</scope>
    <source>
        <strain evidence="7">201601955</strain>
    </source>
</reference>
<feature type="transmembrane region" description="Helical" evidence="5">
    <location>
        <begin position="223"/>
        <end position="248"/>
    </location>
</feature>
<dbReference type="SUPFAM" id="SSF81340">
    <property type="entry name" value="Clc chloride channel"/>
    <property type="match status" value="1"/>
</dbReference>